<keyword evidence="5" id="KW-1185">Reference proteome</keyword>
<dbReference type="EMBL" id="BMIA01000003">
    <property type="protein sequence ID" value="GGH46640.1"/>
    <property type="molecule type" value="Genomic_DNA"/>
</dbReference>
<feature type="domain" description="Secretion system C-terminal sorting" evidence="3">
    <location>
        <begin position="469"/>
        <end position="541"/>
    </location>
</feature>
<dbReference type="SUPFAM" id="SSF50952">
    <property type="entry name" value="Soluble quinoprotein glucose dehydrogenase"/>
    <property type="match status" value="1"/>
</dbReference>
<evidence type="ECO:0000259" key="3">
    <source>
        <dbReference type="Pfam" id="PF18962"/>
    </source>
</evidence>
<evidence type="ECO:0000256" key="1">
    <source>
        <dbReference type="SAM" id="SignalP"/>
    </source>
</evidence>
<evidence type="ECO:0000259" key="2">
    <source>
        <dbReference type="Pfam" id="PF07995"/>
    </source>
</evidence>
<dbReference type="NCBIfam" id="TIGR04183">
    <property type="entry name" value="Por_Secre_tail"/>
    <property type="match status" value="1"/>
</dbReference>
<dbReference type="InterPro" id="IPR011041">
    <property type="entry name" value="Quinoprot_gluc/sorb_DH_b-prop"/>
</dbReference>
<accession>A0ABQ1Z4D0</accession>
<dbReference type="InterPro" id="IPR012938">
    <property type="entry name" value="Glc/Sorbosone_DH"/>
</dbReference>
<feature type="domain" description="Glucose/Sorbosone dehydrogenase" evidence="2">
    <location>
        <begin position="126"/>
        <end position="271"/>
    </location>
</feature>
<feature type="chain" id="PRO_5046069903" description="Por secretion system C-terminal sorting domain-containing protein" evidence="1">
    <location>
        <begin position="24"/>
        <end position="543"/>
    </location>
</feature>
<dbReference type="Pfam" id="PF18962">
    <property type="entry name" value="Por_Secre_tail"/>
    <property type="match status" value="1"/>
</dbReference>
<feature type="signal peptide" evidence="1">
    <location>
        <begin position="1"/>
        <end position="23"/>
    </location>
</feature>
<name>A0ABQ1Z4D0_9BACT</name>
<proteinExistence type="predicted"/>
<evidence type="ECO:0000313" key="4">
    <source>
        <dbReference type="EMBL" id="GGH46640.1"/>
    </source>
</evidence>
<dbReference type="Pfam" id="PF07995">
    <property type="entry name" value="GSDH"/>
    <property type="match status" value="1"/>
</dbReference>
<gene>
    <name evidence="4" type="ORF">GCM10007423_46520</name>
</gene>
<dbReference type="Gene3D" id="2.120.10.30">
    <property type="entry name" value="TolB, C-terminal domain"/>
    <property type="match status" value="1"/>
</dbReference>
<evidence type="ECO:0000313" key="5">
    <source>
        <dbReference type="Proteomes" id="UP000600214"/>
    </source>
</evidence>
<comment type="caution">
    <text evidence="4">The sequence shown here is derived from an EMBL/GenBank/DDBJ whole genome shotgun (WGS) entry which is preliminary data.</text>
</comment>
<dbReference type="RefSeq" id="WP_188936624.1">
    <property type="nucleotide sequence ID" value="NZ_BMIA01000003.1"/>
</dbReference>
<sequence length="543" mass="59735">MKHFCLGILFLSILSGIANPLFAQTARVLRNDLTIKPFFRIEGTDTQTRIAYDASDKSFYTIAWNGDLFHITTNVSGSHTIERLASAQDHGINYLQGLALHEGSVHLVGNVVIAQGVSGYGKAVKAKLTGSKLGWTEVFKTSEHASSKTLFDHAFSAICFSPDGKDMYIASGSRTDHGEVKDNEGRYPGLREVALTSCIFKIPANTENLLLSNDSVALAPYVHVRGVRNAFSLAFAANGDLFSVENSGDRDDPEEMNWIRPGAHYGFPWEMGGNDTPMQFAGYKPGDDRLINRNYTAYQIGAFHDDKQYPKKPQNLTFRKPILNAGPDADMYRDAATGKVLDASESGTTISTFTAHRSPLGLVFDIKSGFGGEYKGKGFVLNFQEGSATYGPMQDPGQDLLMLDLKKNAAGDNYTLNAHRIAADFFQPTDAEIVDNKLYVLEGQGQIWEISFPREVVTGLEPSRNAFSVYPNPIRGKMQIEGSLTQQNVQMTVTDMTGRALILEKRQVNGKTELDVSKLPAGAYVLQLESQQQQVTTRFIINP</sequence>
<evidence type="ECO:0008006" key="6">
    <source>
        <dbReference type="Google" id="ProtNLM"/>
    </source>
</evidence>
<dbReference type="InterPro" id="IPR011042">
    <property type="entry name" value="6-blade_b-propeller_TolB-like"/>
</dbReference>
<dbReference type="Proteomes" id="UP000600214">
    <property type="component" value="Unassembled WGS sequence"/>
</dbReference>
<organism evidence="4 5">
    <name type="scientific">Dyadobacter endophyticus</name>
    <dbReference type="NCBI Taxonomy" id="1749036"/>
    <lineage>
        <taxon>Bacteria</taxon>
        <taxon>Pseudomonadati</taxon>
        <taxon>Bacteroidota</taxon>
        <taxon>Cytophagia</taxon>
        <taxon>Cytophagales</taxon>
        <taxon>Spirosomataceae</taxon>
        <taxon>Dyadobacter</taxon>
    </lineage>
</organism>
<protein>
    <recommendedName>
        <fullName evidence="6">Por secretion system C-terminal sorting domain-containing protein</fullName>
    </recommendedName>
</protein>
<reference evidence="5" key="1">
    <citation type="journal article" date="2019" name="Int. J. Syst. Evol. Microbiol.">
        <title>The Global Catalogue of Microorganisms (GCM) 10K type strain sequencing project: providing services to taxonomists for standard genome sequencing and annotation.</title>
        <authorList>
            <consortium name="The Broad Institute Genomics Platform"/>
            <consortium name="The Broad Institute Genome Sequencing Center for Infectious Disease"/>
            <person name="Wu L."/>
            <person name="Ma J."/>
        </authorList>
    </citation>
    <scope>NUCLEOTIDE SEQUENCE [LARGE SCALE GENOMIC DNA]</scope>
    <source>
        <strain evidence="5">CGMCC 1.15288</strain>
    </source>
</reference>
<dbReference type="InterPro" id="IPR026444">
    <property type="entry name" value="Secre_tail"/>
</dbReference>
<keyword evidence="1" id="KW-0732">Signal</keyword>